<evidence type="ECO:0000256" key="3">
    <source>
        <dbReference type="ARBA" id="ARBA00022723"/>
    </source>
</evidence>
<evidence type="ECO:0000313" key="6">
    <source>
        <dbReference type="EMBL" id="KAE8729537.1"/>
    </source>
</evidence>
<evidence type="ECO:0000313" key="7">
    <source>
        <dbReference type="Proteomes" id="UP000436088"/>
    </source>
</evidence>
<proteinExistence type="predicted"/>
<evidence type="ECO:0000256" key="4">
    <source>
        <dbReference type="ARBA" id="ARBA00022842"/>
    </source>
</evidence>
<dbReference type="PANTHER" id="PTHR31009">
    <property type="entry name" value="S-ADENOSYL-L-METHIONINE:CARBOXYL METHYLTRANSFERASE FAMILY PROTEIN"/>
    <property type="match status" value="1"/>
</dbReference>
<keyword evidence="2" id="KW-0808">Transferase</keyword>
<name>A0A6A3CLG1_HIBSY</name>
<reference evidence="6" key="1">
    <citation type="submission" date="2019-09" db="EMBL/GenBank/DDBJ databases">
        <title>Draft genome information of white flower Hibiscus syriacus.</title>
        <authorList>
            <person name="Kim Y.-M."/>
        </authorList>
    </citation>
    <scope>NUCLEOTIDE SEQUENCE [LARGE SCALE GENOMIC DNA]</scope>
    <source>
        <strain evidence="6">YM2019G1</strain>
    </source>
</reference>
<sequence>MQSMQPPKVAMHVPTRWASEAIRKHPRPSESIRGHPRASDAIRPRPSDVGRHALRTTYPRSVARIPSHSSLGCPRMPSHSSFGWPRSNGLGRMATCRWCSKLLGTITIPLTTEKNMLLKTRALLEDTIKDMLSKILPVTCIKVADLGCASGPNTFFSTYEIMDTIARVCHKEHWEPPELQVFLNDLPQNDFNAVFRSVPALNERLKKDKGELRGACFIVGVPGSFYQRLFPSRSMHFVYSSSSLHWLSKAPRGDKGHIYMSKSTSADAFEAYSAQFRMDFSKFLRLRSEEMIDGGRMLHCLVGRNSTDPTSNDCCSIYDLLNKSLLDLVAKGLVQESDVDSFNVPYYTPSEQEVREIIEEEGSFNLDKIEVFEVNWDFEDDDGNKNYVFEKNKCGRNVAKTVRAAYESMLATHFGEAIVDELFTRYAQHVSEHLSREKTKFINFVVLMSMK</sequence>
<comment type="caution">
    <text evidence="6">The sequence shown here is derived from an EMBL/GenBank/DDBJ whole genome shotgun (WGS) entry which is preliminary data.</text>
</comment>
<accession>A0A6A3CLG1</accession>
<dbReference type="SUPFAM" id="SSF53335">
    <property type="entry name" value="S-adenosyl-L-methionine-dependent methyltransferases"/>
    <property type="match status" value="1"/>
</dbReference>
<feature type="region of interest" description="Disordered" evidence="5">
    <location>
        <begin position="1"/>
        <end position="51"/>
    </location>
</feature>
<dbReference type="Proteomes" id="UP000436088">
    <property type="component" value="Unassembled WGS sequence"/>
</dbReference>
<evidence type="ECO:0000256" key="2">
    <source>
        <dbReference type="ARBA" id="ARBA00022679"/>
    </source>
</evidence>
<gene>
    <name evidence="6" type="ORF">F3Y22_tig00003632pilonHSYRG00022</name>
</gene>
<dbReference type="InterPro" id="IPR042086">
    <property type="entry name" value="MeTrfase_capping"/>
</dbReference>
<organism evidence="6 7">
    <name type="scientific">Hibiscus syriacus</name>
    <name type="common">Rose of Sharon</name>
    <dbReference type="NCBI Taxonomy" id="106335"/>
    <lineage>
        <taxon>Eukaryota</taxon>
        <taxon>Viridiplantae</taxon>
        <taxon>Streptophyta</taxon>
        <taxon>Embryophyta</taxon>
        <taxon>Tracheophyta</taxon>
        <taxon>Spermatophyta</taxon>
        <taxon>Magnoliopsida</taxon>
        <taxon>eudicotyledons</taxon>
        <taxon>Gunneridae</taxon>
        <taxon>Pentapetalae</taxon>
        <taxon>rosids</taxon>
        <taxon>malvids</taxon>
        <taxon>Malvales</taxon>
        <taxon>Malvaceae</taxon>
        <taxon>Malvoideae</taxon>
        <taxon>Hibiscus</taxon>
    </lineage>
</organism>
<dbReference type="EMBL" id="VEPZ02000228">
    <property type="protein sequence ID" value="KAE8729537.1"/>
    <property type="molecule type" value="Genomic_DNA"/>
</dbReference>
<evidence type="ECO:0000256" key="5">
    <source>
        <dbReference type="SAM" id="MobiDB-lite"/>
    </source>
</evidence>
<dbReference type="Pfam" id="PF03492">
    <property type="entry name" value="Methyltransf_7"/>
    <property type="match status" value="1"/>
</dbReference>
<keyword evidence="3" id="KW-0479">Metal-binding</keyword>
<evidence type="ECO:0000256" key="1">
    <source>
        <dbReference type="ARBA" id="ARBA00022603"/>
    </source>
</evidence>
<dbReference type="AlphaFoldDB" id="A0A6A3CLG1"/>
<dbReference type="GO" id="GO:0008168">
    <property type="term" value="F:methyltransferase activity"/>
    <property type="evidence" value="ECO:0007669"/>
    <property type="project" value="UniProtKB-KW"/>
</dbReference>
<protein>
    <submittedName>
        <fullName evidence="6">Uncharacterized protein</fullName>
    </submittedName>
</protein>
<dbReference type="InterPro" id="IPR005299">
    <property type="entry name" value="MeTrfase_7"/>
</dbReference>
<keyword evidence="4" id="KW-0460">Magnesium</keyword>
<dbReference type="Gene3D" id="1.10.1200.270">
    <property type="entry name" value="Methyltransferase, alpha-helical capping domain"/>
    <property type="match status" value="1"/>
</dbReference>
<keyword evidence="7" id="KW-1185">Reference proteome</keyword>
<dbReference type="GO" id="GO:0046872">
    <property type="term" value="F:metal ion binding"/>
    <property type="evidence" value="ECO:0007669"/>
    <property type="project" value="UniProtKB-KW"/>
</dbReference>
<dbReference type="Gene3D" id="3.40.50.150">
    <property type="entry name" value="Vaccinia Virus protein VP39"/>
    <property type="match status" value="1"/>
</dbReference>
<feature type="compositionally biased region" description="Basic and acidic residues" evidence="5">
    <location>
        <begin position="21"/>
        <end position="51"/>
    </location>
</feature>
<dbReference type="InterPro" id="IPR029063">
    <property type="entry name" value="SAM-dependent_MTases_sf"/>
</dbReference>
<keyword evidence="1" id="KW-0489">Methyltransferase</keyword>
<dbReference type="GO" id="GO:0032259">
    <property type="term" value="P:methylation"/>
    <property type="evidence" value="ECO:0007669"/>
    <property type="project" value="UniProtKB-KW"/>
</dbReference>